<name>A0A061H8N7_9BASI</name>
<accession>A0A061H8N7</accession>
<dbReference type="EMBL" id="KE361631">
    <property type="protein sequence ID" value="EPQ29262.1"/>
    <property type="molecule type" value="Genomic_DNA"/>
</dbReference>
<feature type="region of interest" description="Disordered" evidence="5">
    <location>
        <begin position="46"/>
        <end position="128"/>
    </location>
</feature>
<dbReference type="GeneID" id="19317129"/>
<dbReference type="eggNOG" id="KOG4197">
    <property type="taxonomic scope" value="Eukaryota"/>
</dbReference>
<gene>
    <name evidence="7" type="ORF">PFL1_03017</name>
</gene>
<organism evidence="7 8">
    <name type="scientific">Pseudozyma flocculosa PF-1</name>
    <dbReference type="NCBI Taxonomy" id="1277687"/>
    <lineage>
        <taxon>Eukaryota</taxon>
        <taxon>Fungi</taxon>
        <taxon>Dikarya</taxon>
        <taxon>Basidiomycota</taxon>
        <taxon>Ustilaginomycotina</taxon>
        <taxon>Ustilaginomycetes</taxon>
        <taxon>Ustilaginales</taxon>
        <taxon>Ustilaginaceae</taxon>
        <taxon>Pseudozyma</taxon>
    </lineage>
</organism>
<comment type="function">
    <text evidence="3">Regulates mitochondrial small subunit maturation by controlling 15S rRNA 5'-end processing. Localizes to the 5' precursor of the 15S rRNA in a position that is subsequently occupied by mS47 in the mature yeast mtSSU. Uses structure and sequence-specific RNA recognition, binding to a single-stranded region of the precursor and specifically recognizing bases -6 to -1. The exchange of Ccm1 for mS47 is coupled to the irreversible removal of precursor rRNA that is accompanied by conformational changes of the mitoribosomal proteins uS5m and mS26. These conformational changes signal completion of 5'-end rRNA processing through protection of the mature 5'-end of the 15S rRNA and stabilization of mS47. The removal of the 5' precursor together with the dissociation of Ccm1 may be catalyzed by the 5'-3' exoribonuclease Pet127. Involved in the specific removal of group I introns in mitochondrial encoded transcripts.</text>
</comment>
<evidence type="ECO:0000256" key="4">
    <source>
        <dbReference type="ARBA" id="ARBA00044511"/>
    </source>
</evidence>
<feature type="region of interest" description="Disordered" evidence="5">
    <location>
        <begin position="612"/>
        <end position="645"/>
    </location>
</feature>
<reference evidence="7 8" key="1">
    <citation type="journal article" date="2013" name="Plant Cell">
        <title>The transition from a phytopathogenic smut ancestor to an anamorphic biocontrol agent deciphered by comparative whole-genome analysis.</title>
        <authorList>
            <person name="Lefebvre F."/>
            <person name="Joly D.L."/>
            <person name="Labbe C."/>
            <person name="Teichmann B."/>
            <person name="Linning R."/>
            <person name="Belzile F."/>
            <person name="Bakkeren G."/>
            <person name="Belanger R.R."/>
        </authorList>
    </citation>
    <scope>NUCLEOTIDE SEQUENCE [LARGE SCALE GENOMIC DNA]</scope>
    <source>
        <strain evidence="7 8">PF-1</strain>
    </source>
</reference>
<dbReference type="KEGG" id="pfp:PFL1_03017"/>
<evidence type="ECO:0000256" key="2">
    <source>
        <dbReference type="ARBA" id="ARBA00022737"/>
    </source>
</evidence>
<evidence type="ECO:0000313" key="8">
    <source>
        <dbReference type="Proteomes" id="UP000053664"/>
    </source>
</evidence>
<dbReference type="Proteomes" id="UP000053664">
    <property type="component" value="Unassembled WGS sequence"/>
</dbReference>
<feature type="domain" description="Pentatricopeptide repeat-containing protein-mitochondrial" evidence="6">
    <location>
        <begin position="483"/>
        <end position="584"/>
    </location>
</feature>
<feature type="compositionally biased region" description="Polar residues" evidence="5">
    <location>
        <begin position="106"/>
        <end position="118"/>
    </location>
</feature>
<evidence type="ECO:0000256" key="5">
    <source>
        <dbReference type="SAM" id="MobiDB-lite"/>
    </source>
</evidence>
<dbReference type="OrthoDB" id="185373at2759"/>
<dbReference type="PANTHER" id="PTHR47936:SF1">
    <property type="entry name" value="PENTATRICOPEPTIDE REPEAT-CONTAINING PROTEIN GUN1, CHLOROPLASTIC"/>
    <property type="match status" value="1"/>
</dbReference>
<comment type="similarity">
    <text evidence="1">Belongs to the CCM1 family.</text>
</comment>
<dbReference type="InterPro" id="IPR011990">
    <property type="entry name" value="TPR-like_helical_dom_sf"/>
</dbReference>
<feature type="compositionally biased region" description="Polar residues" evidence="5">
    <location>
        <begin position="46"/>
        <end position="63"/>
    </location>
</feature>
<dbReference type="AlphaFoldDB" id="A0A061H8N7"/>
<comment type="subunit">
    <text evidence="4">Binds to mitochondrial small subunit 15S rRNA.</text>
</comment>
<evidence type="ECO:0000256" key="3">
    <source>
        <dbReference type="ARBA" id="ARBA00044493"/>
    </source>
</evidence>
<evidence type="ECO:0000259" key="6">
    <source>
        <dbReference type="Pfam" id="PF23276"/>
    </source>
</evidence>
<dbReference type="Gene3D" id="1.25.40.10">
    <property type="entry name" value="Tetratricopeptide repeat domain"/>
    <property type="match status" value="2"/>
</dbReference>
<feature type="compositionally biased region" description="Basic and acidic residues" evidence="5">
    <location>
        <begin position="618"/>
        <end position="627"/>
    </location>
</feature>
<dbReference type="NCBIfam" id="TIGR00756">
    <property type="entry name" value="PPR"/>
    <property type="match status" value="1"/>
</dbReference>
<dbReference type="RefSeq" id="XP_007878725.1">
    <property type="nucleotide sequence ID" value="XM_007880534.1"/>
</dbReference>
<dbReference type="InterPro" id="IPR057027">
    <property type="entry name" value="TPR_mt"/>
</dbReference>
<keyword evidence="2" id="KW-0677">Repeat</keyword>
<dbReference type="PANTHER" id="PTHR47936">
    <property type="entry name" value="PPR_LONG DOMAIN-CONTAINING PROTEIN"/>
    <property type="match status" value="1"/>
</dbReference>
<evidence type="ECO:0000313" key="7">
    <source>
        <dbReference type="EMBL" id="EPQ29262.1"/>
    </source>
</evidence>
<dbReference type="Pfam" id="PF23276">
    <property type="entry name" value="TPR_24"/>
    <property type="match status" value="1"/>
</dbReference>
<evidence type="ECO:0000256" key="1">
    <source>
        <dbReference type="ARBA" id="ARBA00006192"/>
    </source>
</evidence>
<dbReference type="HOGENOM" id="CLU_372595_0_0_1"/>
<protein>
    <recommendedName>
        <fullName evidence="6">Pentatricopeptide repeat-containing protein-mitochondrial domain-containing protein</fullName>
    </recommendedName>
</protein>
<dbReference type="InterPro" id="IPR002885">
    <property type="entry name" value="PPR_rpt"/>
</dbReference>
<sequence>MLATSARRRLALAALARSGGPKSLASYLEAATLPGYGIAALPSRSYSSRNGDSAQNNAEQSGRNAAESADKPRIFPTSRASIRPNPHAAPLFANTKRTSRRDGSERGSSASPQTPTASRSRELLTLRNSTTDPALKQLYTELGIAVDRNNVAGAIDICASISSHVAESPSSSSAPALLPEDSLRGVYHLLLQCFAHNAMLDEAMGVLTDMERCDVSPNVETLNHVLRAAVLVGDEEAIDAMLSRIRQLPSIARPVAPSPTPAARRIKGSNTLQAAKDLFFASPSSRASSVEPAAPARAPISPLGAEFTRNWTSATYQHMILSAKASHNAEFCLALMAACLRDGVALEHEALRNVIAVCLHVREFRLAAELANEAERGGLRDHSEEASSSGTVSRRLPPSLWMKILRACVDGGYMPGIELAWQKAVVDGLLVPEEGLVLGALNAASRDGCAPFCLVMLRHLFPGIDDLLRTGRSGAKGSALAAGGILHEWHLSPLFEAQCRNHEYGEAIKTLSIMKRLGHPMSESMSAWMSAGCYQDKDMLDRAVKGLLSLGRNRDFGVSTFAVNAVIGAAVWNGNMDLAMSIYEASWDLFDADQSNRAGGGAADVVPMHKKAQGKASKSVEKRKDQQDALQAKQPQRPEVQDGGVRVRPDLGTFHHLFSGCIDIKDRDLGGRLIADLNALSLQPTVLTYERLVLLCLTQDSYEDAFGFMEQAKVNGLRPSRKSYEGILRKCFSVNDERWRLALEDMKEAKMYPNRSLCRQLGIEEQVWWPKGTAAAMPRRV</sequence>
<proteinExistence type="inferred from homology"/>
<dbReference type="Pfam" id="PF13812">
    <property type="entry name" value="PPR_3"/>
    <property type="match status" value="2"/>
</dbReference>